<dbReference type="PANTHER" id="PTHR44427">
    <property type="entry name" value="CARCINOEMBRYONIC ANTIGEN-RELATED CELL ADHESION MOLECULE 19"/>
    <property type="match status" value="1"/>
</dbReference>
<dbReference type="CDD" id="cd00096">
    <property type="entry name" value="Ig"/>
    <property type="match status" value="2"/>
</dbReference>
<dbReference type="InterPro" id="IPR007110">
    <property type="entry name" value="Ig-like_dom"/>
</dbReference>
<keyword evidence="7" id="KW-1185">Reference proteome</keyword>
<keyword evidence="4" id="KW-0472">Membrane</keyword>
<evidence type="ECO:0000256" key="4">
    <source>
        <dbReference type="SAM" id="Phobius"/>
    </source>
</evidence>
<accession>A0A8J1JV32</accession>
<dbReference type="AlphaFoldDB" id="A0A8J1JV32"/>
<evidence type="ECO:0000313" key="7">
    <source>
        <dbReference type="Proteomes" id="UP000008143"/>
    </source>
</evidence>
<dbReference type="GeneID" id="116412204"/>
<evidence type="ECO:0000259" key="6">
    <source>
        <dbReference type="PROSITE" id="PS50835"/>
    </source>
</evidence>
<dbReference type="InterPro" id="IPR003599">
    <property type="entry name" value="Ig_sub"/>
</dbReference>
<dbReference type="RefSeq" id="XP_031761743.1">
    <property type="nucleotide sequence ID" value="XM_031905883.1"/>
</dbReference>
<dbReference type="InterPro" id="IPR036179">
    <property type="entry name" value="Ig-like_dom_sf"/>
</dbReference>
<dbReference type="Gene3D" id="2.60.40.10">
    <property type="entry name" value="Immunoglobulins"/>
    <property type="match status" value="2"/>
</dbReference>
<sequence>MGRLVALPGVLLLLLGYVSLQNVIVTQSPAQVNTGSAFVNLTCSASEGQGNVSWMWTKKDFSTYNISFLDGNKTLQINFPNKTHNGSYLCFMDNGANIRWSNHLLYVYYKVENVVVSTSSRNVVEGSTSSLNLTCNASAPWEGTMTWLWEGNPVNTVNTSYSLLDDNATLQINQPSRSNDGNYTCVIANPASRGRGEFTLRVSTQLSAGAIAGIVIGSVLGALLLIGLIVLIVCCIRKKKGQKEKTPSGPKHKDVLSTVSGPEKYNAQNRPNGGRATWESTQASGGLGHETNSTPVAPQKGKHGTLV</sequence>
<organism evidence="7 8">
    <name type="scientific">Xenopus tropicalis</name>
    <name type="common">Western clawed frog</name>
    <name type="synonym">Silurana tropicalis</name>
    <dbReference type="NCBI Taxonomy" id="8364"/>
    <lineage>
        <taxon>Eukaryota</taxon>
        <taxon>Metazoa</taxon>
        <taxon>Chordata</taxon>
        <taxon>Craniata</taxon>
        <taxon>Vertebrata</taxon>
        <taxon>Euteleostomi</taxon>
        <taxon>Amphibia</taxon>
        <taxon>Batrachia</taxon>
        <taxon>Anura</taxon>
        <taxon>Pipoidea</taxon>
        <taxon>Pipidae</taxon>
        <taxon>Xenopodinae</taxon>
        <taxon>Xenopus</taxon>
        <taxon>Silurana</taxon>
    </lineage>
</organism>
<dbReference type="Proteomes" id="UP000008143">
    <property type="component" value="Chromosome 7"/>
</dbReference>
<dbReference type="Pfam" id="PF13927">
    <property type="entry name" value="Ig_3"/>
    <property type="match status" value="1"/>
</dbReference>
<feature type="chain" id="PRO_5035161784" evidence="5">
    <location>
        <begin position="21"/>
        <end position="307"/>
    </location>
</feature>
<dbReference type="InterPro" id="IPR003598">
    <property type="entry name" value="Ig_sub2"/>
</dbReference>
<keyword evidence="4" id="KW-0812">Transmembrane</keyword>
<dbReference type="PANTHER" id="PTHR44427:SF5">
    <property type="entry name" value="V-SET AND IMMUNOGLOBULIN DOMAIN-CONTAINING PROTEIN 10-LIKE"/>
    <property type="match status" value="1"/>
</dbReference>
<evidence type="ECO:0000313" key="9">
    <source>
        <dbReference type="Xenbase" id="XB-GENE-29098247"/>
    </source>
</evidence>
<dbReference type="Xenbase" id="XB-GENE-29098247">
    <property type="gene designation" value="LOC116412204"/>
</dbReference>
<evidence type="ECO:0000256" key="3">
    <source>
        <dbReference type="SAM" id="MobiDB-lite"/>
    </source>
</evidence>
<dbReference type="SMART" id="SM00408">
    <property type="entry name" value="IGc2"/>
    <property type="match status" value="2"/>
</dbReference>
<name>A0A8J1JV32_XENTR</name>
<dbReference type="InterPro" id="IPR013783">
    <property type="entry name" value="Ig-like_fold"/>
</dbReference>
<reference evidence="8" key="1">
    <citation type="submission" date="2025-08" db="UniProtKB">
        <authorList>
            <consortium name="RefSeq"/>
        </authorList>
    </citation>
    <scope>IDENTIFICATION</scope>
    <source>
        <strain evidence="8">Nigerian</strain>
        <tissue evidence="8">Liver and blood</tissue>
    </source>
</reference>
<dbReference type="KEGG" id="xtr:116412204"/>
<keyword evidence="2" id="KW-0325">Glycoprotein</keyword>
<feature type="compositionally biased region" description="Basic and acidic residues" evidence="3">
    <location>
        <begin position="243"/>
        <end position="255"/>
    </location>
</feature>
<dbReference type="OrthoDB" id="5985519at2759"/>
<dbReference type="SUPFAM" id="SSF48726">
    <property type="entry name" value="Immunoglobulin"/>
    <property type="match status" value="2"/>
</dbReference>
<feature type="compositionally biased region" description="Polar residues" evidence="3">
    <location>
        <begin position="278"/>
        <end position="296"/>
    </location>
</feature>
<feature type="signal peptide" evidence="5">
    <location>
        <begin position="1"/>
        <end position="20"/>
    </location>
</feature>
<keyword evidence="1 5" id="KW-0732">Signal</keyword>
<dbReference type="SMART" id="SM00409">
    <property type="entry name" value="IG"/>
    <property type="match status" value="2"/>
</dbReference>
<protein>
    <submittedName>
        <fullName evidence="8">Carcinoembryonic antigen-related cell adhesion molecule 1-like</fullName>
    </submittedName>
</protein>
<feature type="transmembrane region" description="Helical" evidence="4">
    <location>
        <begin position="210"/>
        <end position="236"/>
    </location>
</feature>
<dbReference type="InterPro" id="IPR050831">
    <property type="entry name" value="CEA_cell_adhesion"/>
</dbReference>
<dbReference type="AGR" id="Xenbase:XB-GENE-29098247"/>
<evidence type="ECO:0000256" key="5">
    <source>
        <dbReference type="SAM" id="SignalP"/>
    </source>
</evidence>
<evidence type="ECO:0000256" key="2">
    <source>
        <dbReference type="ARBA" id="ARBA00023180"/>
    </source>
</evidence>
<evidence type="ECO:0000313" key="8">
    <source>
        <dbReference type="RefSeq" id="XP_031761743.1"/>
    </source>
</evidence>
<dbReference type="PROSITE" id="PS50835">
    <property type="entry name" value="IG_LIKE"/>
    <property type="match status" value="2"/>
</dbReference>
<feature type="region of interest" description="Disordered" evidence="3">
    <location>
        <begin position="242"/>
        <end position="307"/>
    </location>
</feature>
<evidence type="ECO:0000256" key="1">
    <source>
        <dbReference type="ARBA" id="ARBA00022729"/>
    </source>
</evidence>
<feature type="domain" description="Ig-like" evidence="6">
    <location>
        <begin position="112"/>
        <end position="203"/>
    </location>
</feature>
<proteinExistence type="predicted"/>
<keyword evidence="4" id="KW-1133">Transmembrane helix</keyword>
<gene>
    <name evidence="8 9" type="primary">LOC116412204</name>
</gene>
<feature type="domain" description="Ig-like" evidence="6">
    <location>
        <begin position="8"/>
        <end position="95"/>
    </location>
</feature>